<evidence type="ECO:0000313" key="7">
    <source>
        <dbReference type="Proteomes" id="UP000253970"/>
    </source>
</evidence>
<protein>
    <submittedName>
        <fullName evidence="1">Leucine-rich repeat protein</fullName>
    </submittedName>
</protein>
<dbReference type="Gene3D" id="3.40.50.12480">
    <property type="match status" value="1"/>
</dbReference>
<dbReference type="SUPFAM" id="SSF52058">
    <property type="entry name" value="L domain-like"/>
    <property type="match status" value="1"/>
</dbReference>
<dbReference type="PANTHER" id="PTHR45661:SF3">
    <property type="entry name" value="IG-LIKE DOMAIN-CONTAINING PROTEIN"/>
    <property type="match status" value="1"/>
</dbReference>
<dbReference type="Proteomes" id="UP000436429">
    <property type="component" value="Unassembled WGS sequence"/>
</dbReference>
<name>A0A369NFH1_EGGLN</name>
<dbReference type="Proteomes" id="UP000253857">
    <property type="component" value="Unassembled WGS sequence"/>
</dbReference>
<organism evidence="3 5">
    <name type="scientific">Eggerthella lenta</name>
    <name type="common">Eubacterium lentum</name>
    <dbReference type="NCBI Taxonomy" id="84112"/>
    <lineage>
        <taxon>Bacteria</taxon>
        <taxon>Bacillati</taxon>
        <taxon>Actinomycetota</taxon>
        <taxon>Coriobacteriia</taxon>
        <taxon>Eggerthellales</taxon>
        <taxon>Eggerthellaceae</taxon>
        <taxon>Eggerthella</taxon>
    </lineage>
</organism>
<evidence type="ECO:0000313" key="2">
    <source>
        <dbReference type="EMBL" id="RDB72896.1"/>
    </source>
</evidence>
<dbReference type="EMBL" id="PPTU01000002">
    <property type="protein sequence ID" value="RDB72896.1"/>
    <property type="molecule type" value="Genomic_DNA"/>
</dbReference>
<dbReference type="EMBL" id="PPUQ01000023">
    <property type="protein sequence ID" value="RDC35429.1"/>
    <property type="molecule type" value="Genomic_DNA"/>
</dbReference>
<dbReference type="EMBL" id="WPOM01000001">
    <property type="protein sequence ID" value="MVN31679.1"/>
    <property type="molecule type" value="Genomic_DNA"/>
</dbReference>
<dbReference type="Gene3D" id="3.80.10.10">
    <property type="entry name" value="Ribonuclease Inhibitor"/>
    <property type="match status" value="2"/>
</dbReference>
<dbReference type="Pfam" id="PF13306">
    <property type="entry name" value="LRR_5"/>
    <property type="match status" value="2"/>
</dbReference>
<evidence type="ECO:0000313" key="8">
    <source>
        <dbReference type="Proteomes" id="UP000436429"/>
    </source>
</evidence>
<dbReference type="PANTHER" id="PTHR45661">
    <property type="entry name" value="SURFACE ANTIGEN"/>
    <property type="match status" value="1"/>
</dbReference>
<dbReference type="Proteomes" id="UP000253970">
    <property type="component" value="Unassembled WGS sequence"/>
</dbReference>
<evidence type="ECO:0000313" key="3">
    <source>
        <dbReference type="EMBL" id="RDB89081.1"/>
    </source>
</evidence>
<reference evidence="5 6" key="1">
    <citation type="journal article" date="2018" name="Elife">
        <title>Discovery and characterization of a prevalent human gut bacterial enzyme sufficient for the inactivation of a family of plant toxins.</title>
        <authorList>
            <person name="Koppel N."/>
            <person name="Bisanz J.E."/>
            <person name="Pandelia M.E."/>
            <person name="Turnbaugh P.J."/>
            <person name="Balskus E.P."/>
        </authorList>
    </citation>
    <scope>NUCLEOTIDE SEQUENCE [LARGE SCALE GENOMIC DNA]</scope>
    <source>
        <strain evidence="4 6">16A</strain>
        <strain evidence="3 5">FAA1-1-60AUCSF</strain>
        <strain evidence="2 7">W1 BHI 6</strain>
    </source>
</reference>
<dbReference type="Proteomes" id="UP000253915">
    <property type="component" value="Unassembled WGS sequence"/>
</dbReference>
<dbReference type="EMBL" id="PPTY01000001">
    <property type="protein sequence ID" value="RDB89081.1"/>
    <property type="molecule type" value="Genomic_DNA"/>
</dbReference>
<accession>A0A369NFH1</accession>
<evidence type="ECO:0000313" key="5">
    <source>
        <dbReference type="Proteomes" id="UP000253857"/>
    </source>
</evidence>
<dbReference type="InterPro" id="IPR032675">
    <property type="entry name" value="LRR_dom_sf"/>
</dbReference>
<gene>
    <name evidence="4" type="ORF">C1853_13025</name>
    <name evidence="3" type="ORF">C1871_01025</name>
    <name evidence="2" type="ORF">C1875_02520</name>
    <name evidence="1" type="ORF">GO726_00595</name>
</gene>
<evidence type="ECO:0000313" key="1">
    <source>
        <dbReference type="EMBL" id="MVN31679.1"/>
    </source>
</evidence>
<reference evidence="1 8" key="2">
    <citation type="submission" date="2019-11" db="EMBL/GenBank/DDBJ databases">
        <title>Whole genome shotgun sequencing (WGS) data from Adlercreutzia equolifaciens ResAG-91, Eggerthella lenta MRI-F36, MRI-F37, MRI-F40, ResAG-49, ResAG-88, ResAG-121, ResAG-145, and Gordonibacter sp. ResAG-5, ResAG-26, ResAG-43, ResAG-50, ResAG-59.</title>
        <authorList>
            <person name="Stoll D.A."/>
            <person name="Danylec N."/>
            <person name="Franz C.M.A.P."/>
            <person name="Huch M."/>
        </authorList>
    </citation>
    <scope>NUCLEOTIDE SEQUENCE [LARGE SCALE GENOMIC DNA]</scope>
    <source>
        <strain evidence="1 8">ResAG-88</strain>
    </source>
</reference>
<proteinExistence type="predicted"/>
<evidence type="ECO:0000313" key="4">
    <source>
        <dbReference type="EMBL" id="RDC35429.1"/>
    </source>
</evidence>
<dbReference type="AlphaFoldDB" id="A0A369NFH1"/>
<sequence length="250" mass="27258">MIFHSPLTAVTMIESVRNRASKETGMKKSVLDSSINWEFNQFDGTLRISGTGKMPRFTQNKESGGFDDNPWNPIKNEIATLIVDEGVVSVSGAAFWKCKNLTRAIMPHVLHIHAGAFYECSALEEVAVEEIVTVGEGAFENCSSLRRIAPELSPSAKRKIESLVFVDECAFSGCESLDSVTFSNLKAIGRGAFYRCSSLQSVSCERLSSIAEHAFRECSSLSECRVCNGCVIAEGAFSKSALSSPTKFID</sequence>
<dbReference type="InterPro" id="IPR026906">
    <property type="entry name" value="LRR_5"/>
</dbReference>
<dbReference type="InterPro" id="IPR053139">
    <property type="entry name" value="Surface_bspA-like"/>
</dbReference>
<comment type="caution">
    <text evidence="3">The sequence shown here is derived from an EMBL/GenBank/DDBJ whole genome shotgun (WGS) entry which is preliminary data.</text>
</comment>
<evidence type="ECO:0000313" key="6">
    <source>
        <dbReference type="Proteomes" id="UP000253915"/>
    </source>
</evidence>